<comment type="catalytic activity">
    <reaction evidence="1 10">
        <text>Cleaves type-1 transmembrane domains using a catalytic dyad composed of serine and histidine that are contributed by different transmembrane domains.</text>
        <dbReference type="EC" id="3.4.21.105"/>
    </reaction>
</comment>
<accession>A0ABP9YFY7</accession>
<feature type="transmembrane region" description="Helical" evidence="10">
    <location>
        <begin position="188"/>
        <end position="210"/>
    </location>
</feature>
<dbReference type="InterPro" id="IPR002610">
    <property type="entry name" value="Peptidase_S54_rhomboid-like"/>
</dbReference>
<feature type="domain" description="Peptidase S54 rhomboid" evidence="11">
    <location>
        <begin position="315"/>
        <end position="390"/>
    </location>
</feature>
<dbReference type="PANTHER" id="PTHR22936">
    <property type="entry name" value="RHOMBOID-RELATED"/>
    <property type="match status" value="1"/>
</dbReference>
<keyword evidence="9 10" id="KW-0472">Membrane</keyword>
<evidence type="ECO:0000256" key="9">
    <source>
        <dbReference type="ARBA" id="ARBA00023136"/>
    </source>
</evidence>
<evidence type="ECO:0000313" key="12">
    <source>
        <dbReference type="EMBL" id="GAA5805192.1"/>
    </source>
</evidence>
<comment type="caution">
    <text evidence="12">The sequence shown here is derived from an EMBL/GenBank/DDBJ whole genome shotgun (WGS) entry which is preliminary data.</text>
</comment>
<dbReference type="InterPro" id="IPR022764">
    <property type="entry name" value="Peptidase_S54_rhomboid_dom"/>
</dbReference>
<evidence type="ECO:0000256" key="6">
    <source>
        <dbReference type="ARBA" id="ARBA00022801"/>
    </source>
</evidence>
<comment type="similarity">
    <text evidence="3 10">Belongs to the peptidase S54 family.</text>
</comment>
<dbReference type="InterPro" id="IPR035952">
    <property type="entry name" value="Rhomboid-like_sf"/>
</dbReference>
<keyword evidence="5 10" id="KW-0812">Transmembrane</keyword>
<feature type="transmembrane region" description="Helical" evidence="10">
    <location>
        <begin position="352"/>
        <end position="373"/>
    </location>
</feature>
<evidence type="ECO:0000259" key="11">
    <source>
        <dbReference type="Pfam" id="PF01694"/>
    </source>
</evidence>
<comment type="caution">
    <text evidence="10">Lacks conserved residue(s) required for the propagation of feature annotation.</text>
</comment>
<reference evidence="12 13" key="1">
    <citation type="submission" date="2024-04" db="EMBL/GenBank/DDBJ databases">
        <title>genome sequences of Mucor flavus KT1a and Helicostylum pulchrum KT1b strains isolation_sourced from the surface of a dry-aged beef.</title>
        <authorList>
            <person name="Toyotome T."/>
            <person name="Hosono M."/>
            <person name="Torimaru M."/>
            <person name="Fukuda K."/>
            <person name="Mikami N."/>
        </authorList>
    </citation>
    <scope>NUCLEOTIDE SEQUENCE [LARGE SCALE GENOMIC DNA]</scope>
    <source>
        <strain evidence="12 13">KT1b</strain>
    </source>
</reference>
<name>A0ABP9YFY7_9FUNG</name>
<protein>
    <recommendedName>
        <fullName evidence="10">Rhomboid-type serine protease</fullName>
        <ecNumber evidence="10">3.4.21.105</ecNumber>
    </recommendedName>
</protein>
<evidence type="ECO:0000256" key="1">
    <source>
        <dbReference type="ARBA" id="ARBA00000156"/>
    </source>
</evidence>
<gene>
    <name evidence="12" type="ORF">HPULCUR_010706</name>
</gene>
<sequence length="394" mass="44600">MKNILKTFDGNDRHTRLIEDKNTEPPVPQKRNESLKFLRRHVSINSDGGISKRITSSETLQHMILYDLDKWPNNVSTAYDNGEEDNVSYSDSSRNSIDRLAIEQPMRIVTTPYNHPKNNTSQEQMIPSTNCADNKEYKEEQSEMIRLEHSPYIRNKKINEDDETELGLSSSSSLPILMNAEEPYRKTWVPYFTGLTTVIILIYFIISIVYNAVLTGHVIQVSPFNQMIGPAPETLIYLGGRYIPCMKRSGVYPSTENKFPCPNPLAAENPINSTKEANFFSMGPDKQPIESCHLDTLCGGKPFKNADTPDQKYRFVSTIFMHSGLIQYCAIWFGSGIFGYIFGAIFVPEANVSVGCSVSLMGIMAFLVIDLILNWNHINRPYATMFKLIACFGK</sequence>
<evidence type="ECO:0000256" key="2">
    <source>
        <dbReference type="ARBA" id="ARBA00004141"/>
    </source>
</evidence>
<keyword evidence="7 10" id="KW-0720">Serine protease</keyword>
<evidence type="ECO:0000256" key="5">
    <source>
        <dbReference type="ARBA" id="ARBA00022692"/>
    </source>
</evidence>
<evidence type="ECO:0000256" key="4">
    <source>
        <dbReference type="ARBA" id="ARBA00022670"/>
    </source>
</evidence>
<dbReference type="Pfam" id="PF01694">
    <property type="entry name" value="Rhomboid"/>
    <property type="match status" value="1"/>
</dbReference>
<dbReference type="SUPFAM" id="SSF144091">
    <property type="entry name" value="Rhomboid-like"/>
    <property type="match status" value="1"/>
</dbReference>
<dbReference type="Proteomes" id="UP001476247">
    <property type="component" value="Unassembled WGS sequence"/>
</dbReference>
<dbReference type="EC" id="3.4.21.105" evidence="10"/>
<comment type="subcellular location">
    <subcellularLocation>
        <location evidence="2 10">Membrane</location>
        <topology evidence="2 10">Multi-pass membrane protein</topology>
    </subcellularLocation>
</comment>
<dbReference type="EMBL" id="BAABUJ010000042">
    <property type="protein sequence ID" value="GAA5805192.1"/>
    <property type="molecule type" value="Genomic_DNA"/>
</dbReference>
<keyword evidence="6 10" id="KW-0378">Hydrolase</keyword>
<dbReference type="PANTHER" id="PTHR22936:SF69">
    <property type="entry name" value="RHOMBOID-LIKE PROTEIN"/>
    <property type="match status" value="1"/>
</dbReference>
<evidence type="ECO:0000256" key="10">
    <source>
        <dbReference type="RuleBase" id="RU362115"/>
    </source>
</evidence>
<evidence type="ECO:0000256" key="8">
    <source>
        <dbReference type="ARBA" id="ARBA00022989"/>
    </source>
</evidence>
<keyword evidence="4 10" id="KW-0645">Protease</keyword>
<evidence type="ECO:0000313" key="13">
    <source>
        <dbReference type="Proteomes" id="UP001476247"/>
    </source>
</evidence>
<evidence type="ECO:0000256" key="3">
    <source>
        <dbReference type="ARBA" id="ARBA00009045"/>
    </source>
</evidence>
<organism evidence="12 13">
    <name type="scientific">Helicostylum pulchrum</name>
    <dbReference type="NCBI Taxonomy" id="562976"/>
    <lineage>
        <taxon>Eukaryota</taxon>
        <taxon>Fungi</taxon>
        <taxon>Fungi incertae sedis</taxon>
        <taxon>Mucoromycota</taxon>
        <taxon>Mucoromycotina</taxon>
        <taxon>Mucoromycetes</taxon>
        <taxon>Mucorales</taxon>
        <taxon>Mucorineae</taxon>
        <taxon>Mucoraceae</taxon>
        <taxon>Helicostylum</taxon>
    </lineage>
</organism>
<keyword evidence="8 10" id="KW-1133">Transmembrane helix</keyword>
<evidence type="ECO:0000256" key="7">
    <source>
        <dbReference type="ARBA" id="ARBA00022825"/>
    </source>
</evidence>
<keyword evidence="13" id="KW-1185">Reference proteome</keyword>
<comment type="function">
    <text evidence="10">Serine protease involved in intramembrane proteolysis.</text>
</comment>
<feature type="transmembrane region" description="Helical" evidence="10">
    <location>
        <begin position="325"/>
        <end position="346"/>
    </location>
</feature>
<proteinExistence type="inferred from homology"/>